<gene>
    <name evidence="1" type="ORF">ACFQ0S_00200</name>
</gene>
<accession>A0ABW3IXU3</accession>
<evidence type="ECO:0000313" key="2">
    <source>
        <dbReference type="Proteomes" id="UP001597051"/>
    </source>
</evidence>
<dbReference type="Proteomes" id="UP001597051">
    <property type="component" value="Unassembled WGS sequence"/>
</dbReference>
<sequence>MKSIKKIILFLFLTTFIQQSYCQVYKFQTTGFSVLEKNEKGNWGKWSDLQDASIVITLDTTKNRIVVYSQEIQLYEIMNYEKVQENENDEIYTFQCRNDDGEPFVISIIKRKNQENRKQLYINQKNVIVVYNIKNFIG</sequence>
<comment type="caution">
    <text evidence="1">The sequence shown here is derived from an EMBL/GenBank/DDBJ whole genome shotgun (WGS) entry which is preliminary data.</text>
</comment>
<proteinExistence type="predicted"/>
<dbReference type="EMBL" id="JBHTIZ010000004">
    <property type="protein sequence ID" value="MFD0982884.1"/>
    <property type="molecule type" value="Genomic_DNA"/>
</dbReference>
<name>A0ABW3IXU3_9FLAO</name>
<dbReference type="RefSeq" id="WP_379755100.1">
    <property type="nucleotide sequence ID" value="NZ_JBHSYB010000016.1"/>
</dbReference>
<evidence type="ECO:0000313" key="1">
    <source>
        <dbReference type="EMBL" id="MFD0982884.1"/>
    </source>
</evidence>
<protein>
    <submittedName>
        <fullName evidence="1">Uncharacterized protein</fullName>
    </submittedName>
</protein>
<reference evidence="2" key="1">
    <citation type="journal article" date="2019" name="Int. J. Syst. Evol. Microbiol.">
        <title>The Global Catalogue of Microorganisms (GCM) 10K type strain sequencing project: providing services to taxonomists for standard genome sequencing and annotation.</title>
        <authorList>
            <consortium name="The Broad Institute Genomics Platform"/>
            <consortium name="The Broad Institute Genome Sequencing Center for Infectious Disease"/>
            <person name="Wu L."/>
            <person name="Ma J."/>
        </authorList>
    </citation>
    <scope>NUCLEOTIDE SEQUENCE [LARGE SCALE GENOMIC DNA]</scope>
    <source>
        <strain evidence="2">CECT 7649</strain>
    </source>
</reference>
<organism evidence="1 2">
    <name type="scientific">Flavobacterium myungsuense</name>
    <dbReference type="NCBI Taxonomy" id="651823"/>
    <lineage>
        <taxon>Bacteria</taxon>
        <taxon>Pseudomonadati</taxon>
        <taxon>Bacteroidota</taxon>
        <taxon>Flavobacteriia</taxon>
        <taxon>Flavobacteriales</taxon>
        <taxon>Flavobacteriaceae</taxon>
        <taxon>Flavobacterium</taxon>
    </lineage>
</organism>
<keyword evidence="2" id="KW-1185">Reference proteome</keyword>